<proteinExistence type="predicted"/>
<dbReference type="Proteomes" id="UP000287527">
    <property type="component" value="Unassembled WGS sequence"/>
</dbReference>
<organism evidence="1 2">
    <name type="scientific">Flavobacterium cerinum</name>
    <dbReference type="NCBI Taxonomy" id="2502784"/>
    <lineage>
        <taxon>Bacteria</taxon>
        <taxon>Pseudomonadati</taxon>
        <taxon>Bacteroidota</taxon>
        <taxon>Flavobacteriia</taxon>
        <taxon>Flavobacteriales</taxon>
        <taxon>Flavobacteriaceae</taxon>
        <taxon>Flavobacterium</taxon>
    </lineage>
</organism>
<sequence>MKQQFHPFNNLPSLSQLFQARTSKLPMLINNLKLKDVEEDEEFEKTKQRIKDAVLLTPIVFEEPQFIDHEYEERQPRLEQQIFSTFNKDIYIHEIRYNFTGSVELFGHTFDGMSYSTSDHGLIKPESSNYVTVYAELPTLSPDGAINLAGSLFRLSKYIAEHNSEATKVWNVSIKNHINAELELKRDELFRVFKKK</sequence>
<evidence type="ECO:0000313" key="2">
    <source>
        <dbReference type="Proteomes" id="UP000287527"/>
    </source>
</evidence>
<dbReference type="OrthoDB" id="1494551at2"/>
<dbReference type="AlphaFoldDB" id="A0A3S3QRM1"/>
<gene>
    <name evidence="1" type="ORF">EPI11_11375</name>
</gene>
<dbReference type="RefSeq" id="WP_128390097.1">
    <property type="nucleotide sequence ID" value="NZ_SBII01000008.1"/>
</dbReference>
<keyword evidence="2" id="KW-1185">Reference proteome</keyword>
<comment type="caution">
    <text evidence="1">The sequence shown here is derived from an EMBL/GenBank/DDBJ whole genome shotgun (WGS) entry which is preliminary data.</text>
</comment>
<dbReference type="EMBL" id="SBII01000008">
    <property type="protein sequence ID" value="RWW99546.1"/>
    <property type="molecule type" value="Genomic_DNA"/>
</dbReference>
<protein>
    <submittedName>
        <fullName evidence="1">Uncharacterized protein</fullName>
    </submittedName>
</protein>
<accession>A0A3S3QRM1</accession>
<name>A0A3S3QRM1_9FLAO</name>
<evidence type="ECO:0000313" key="1">
    <source>
        <dbReference type="EMBL" id="RWW99546.1"/>
    </source>
</evidence>
<reference evidence="1 2" key="1">
    <citation type="submission" date="2019-01" db="EMBL/GenBank/DDBJ databases">
        <title>Flavobacterium sp. nov.,isolated from freshwater.</title>
        <authorList>
            <person name="Zhang R."/>
            <person name="Du Z.-J."/>
        </authorList>
    </citation>
    <scope>NUCLEOTIDE SEQUENCE [LARGE SCALE GENOMIC DNA]</scope>
    <source>
        <strain evidence="1 2">1E403</strain>
    </source>
</reference>